<evidence type="ECO:0000256" key="1">
    <source>
        <dbReference type="SAM" id="Phobius"/>
    </source>
</evidence>
<dbReference type="AlphaFoldDB" id="A0A1J4JAU3"/>
<sequence>MNFSLISLTLSTLSNSPVICNHASFAEKRITIQRSQFFRQSHPLFFGPSLNAKFRLTDSTMSQFLSQVIFIQQSFNYENKKFSLPIISLKKFSEPFTITNCQFVHVKPHASDGGAILCNSDLNISDCKFNVCSSPIKGGAIAAYSQLIVRNTLFQDCIADLAAAIFCSSFKKEDFLFSDASFFRCQSVNQQSIINKVTPANFQYICSNISYCYSVGFYGAILLTEAKTKVEYTIFNQISGPDFNAGLTVFKTNEFLVDSSLFANSSRKTKMDFSSVAIFVDHCMTREGIIKNSYFMNSQKMAPSINVRLGSYINVNDCYFYHDQRFETRLAGRIRMNNCHYEETTKMNKSVLQTPKKVIIMNRNKLIQNLELMQYVYYLAPLLISILFLCALEAYSRKKYYIN</sequence>
<dbReference type="VEuPathDB" id="TrichDB:TRFO_37516"/>
<protein>
    <recommendedName>
        <fullName evidence="4">Right handed beta helix domain-containing protein</fullName>
    </recommendedName>
</protein>
<keyword evidence="1" id="KW-0812">Transmembrane</keyword>
<dbReference type="Proteomes" id="UP000179807">
    <property type="component" value="Unassembled WGS sequence"/>
</dbReference>
<evidence type="ECO:0000313" key="3">
    <source>
        <dbReference type="Proteomes" id="UP000179807"/>
    </source>
</evidence>
<proteinExistence type="predicted"/>
<name>A0A1J4JAU3_9EUKA</name>
<feature type="transmembrane region" description="Helical" evidence="1">
    <location>
        <begin position="375"/>
        <end position="395"/>
    </location>
</feature>
<dbReference type="RefSeq" id="XP_068349439.1">
    <property type="nucleotide sequence ID" value="XM_068511470.1"/>
</dbReference>
<evidence type="ECO:0000313" key="2">
    <source>
        <dbReference type="EMBL" id="OHS96302.1"/>
    </source>
</evidence>
<keyword evidence="3" id="KW-1185">Reference proteome</keyword>
<gene>
    <name evidence="2" type="ORF">TRFO_37516</name>
</gene>
<evidence type="ECO:0008006" key="4">
    <source>
        <dbReference type="Google" id="ProtNLM"/>
    </source>
</evidence>
<organism evidence="2 3">
    <name type="scientific">Tritrichomonas foetus</name>
    <dbReference type="NCBI Taxonomy" id="1144522"/>
    <lineage>
        <taxon>Eukaryota</taxon>
        <taxon>Metamonada</taxon>
        <taxon>Parabasalia</taxon>
        <taxon>Tritrichomonadida</taxon>
        <taxon>Tritrichomonadidae</taxon>
        <taxon>Tritrichomonas</taxon>
    </lineage>
</organism>
<dbReference type="EMBL" id="MLAK01001184">
    <property type="protein sequence ID" value="OHS96302.1"/>
    <property type="molecule type" value="Genomic_DNA"/>
</dbReference>
<dbReference type="GeneID" id="94846174"/>
<comment type="caution">
    <text evidence="2">The sequence shown here is derived from an EMBL/GenBank/DDBJ whole genome shotgun (WGS) entry which is preliminary data.</text>
</comment>
<accession>A0A1J4JAU3</accession>
<reference evidence="2" key="1">
    <citation type="submission" date="2016-10" db="EMBL/GenBank/DDBJ databases">
        <authorList>
            <person name="Benchimol M."/>
            <person name="Almeida L.G."/>
            <person name="Vasconcelos A.T."/>
            <person name="Perreira-Neves A."/>
            <person name="Rosa I.A."/>
            <person name="Tasca T."/>
            <person name="Bogo M.R."/>
            <person name="de Souza W."/>
        </authorList>
    </citation>
    <scope>NUCLEOTIDE SEQUENCE [LARGE SCALE GENOMIC DNA]</scope>
    <source>
        <strain evidence="2">K</strain>
    </source>
</reference>
<keyword evidence="1" id="KW-1133">Transmembrane helix</keyword>
<dbReference type="InterPro" id="IPR011050">
    <property type="entry name" value="Pectin_lyase_fold/virulence"/>
</dbReference>
<keyword evidence="1" id="KW-0472">Membrane</keyword>
<dbReference type="SUPFAM" id="SSF51126">
    <property type="entry name" value="Pectin lyase-like"/>
    <property type="match status" value="1"/>
</dbReference>